<proteinExistence type="predicted"/>
<reference evidence="1" key="1">
    <citation type="submission" date="2014-09" db="EMBL/GenBank/DDBJ databases">
        <authorList>
            <person name="Magalhaes I.L.F."/>
            <person name="Oliveira U."/>
            <person name="Santos F.R."/>
            <person name="Vidigal T.H.D.A."/>
            <person name="Brescovit A.D."/>
            <person name="Santos A.J."/>
        </authorList>
    </citation>
    <scope>NUCLEOTIDE SEQUENCE</scope>
    <source>
        <tissue evidence="1">Shoot tissue taken approximately 20 cm above the soil surface</tissue>
    </source>
</reference>
<name>A0A0A9GCX3_ARUDO</name>
<evidence type="ECO:0000313" key="1">
    <source>
        <dbReference type="EMBL" id="JAE21294.1"/>
    </source>
</evidence>
<protein>
    <submittedName>
        <fullName evidence="1">Uncharacterized protein</fullName>
    </submittedName>
</protein>
<organism evidence="1">
    <name type="scientific">Arundo donax</name>
    <name type="common">Giant reed</name>
    <name type="synonym">Donax arundinaceus</name>
    <dbReference type="NCBI Taxonomy" id="35708"/>
    <lineage>
        <taxon>Eukaryota</taxon>
        <taxon>Viridiplantae</taxon>
        <taxon>Streptophyta</taxon>
        <taxon>Embryophyta</taxon>
        <taxon>Tracheophyta</taxon>
        <taxon>Spermatophyta</taxon>
        <taxon>Magnoliopsida</taxon>
        <taxon>Liliopsida</taxon>
        <taxon>Poales</taxon>
        <taxon>Poaceae</taxon>
        <taxon>PACMAD clade</taxon>
        <taxon>Arundinoideae</taxon>
        <taxon>Arundineae</taxon>
        <taxon>Arundo</taxon>
    </lineage>
</organism>
<reference evidence="1" key="2">
    <citation type="journal article" date="2015" name="Data Brief">
        <title>Shoot transcriptome of the giant reed, Arundo donax.</title>
        <authorList>
            <person name="Barrero R.A."/>
            <person name="Guerrero F.D."/>
            <person name="Moolhuijzen P."/>
            <person name="Goolsby J.A."/>
            <person name="Tidwell J."/>
            <person name="Bellgard S.E."/>
            <person name="Bellgard M.I."/>
        </authorList>
    </citation>
    <scope>NUCLEOTIDE SEQUENCE</scope>
    <source>
        <tissue evidence="1">Shoot tissue taken approximately 20 cm above the soil surface</tissue>
    </source>
</reference>
<dbReference type="EMBL" id="GBRH01176602">
    <property type="protein sequence ID" value="JAE21294.1"/>
    <property type="molecule type" value="Transcribed_RNA"/>
</dbReference>
<sequence length="86" mass="10206">MAHTIPEQHMLPLMMSSPTMTTWIWWIKRACRRRTLQPGRMTTASGQGLAAEDDWQRKRELQLALQNRRIVERCCSQGPCRRRRLD</sequence>
<accession>A0A0A9GCX3</accession>
<dbReference type="AlphaFoldDB" id="A0A0A9GCX3"/>